<comment type="caution">
    <text evidence="1">The sequence shown here is derived from an EMBL/GenBank/DDBJ whole genome shotgun (WGS) entry which is preliminary data.</text>
</comment>
<dbReference type="Proteomes" id="UP000824007">
    <property type="component" value="Unassembled WGS sequence"/>
</dbReference>
<dbReference type="EMBL" id="DXDD01000127">
    <property type="protein sequence ID" value="HIY61036.1"/>
    <property type="molecule type" value="Genomic_DNA"/>
</dbReference>
<accession>A0A9D1YQM4</accession>
<protein>
    <submittedName>
        <fullName evidence="1">DUF1349 domain-containing protein</fullName>
    </submittedName>
</protein>
<dbReference type="Pfam" id="PF07081">
    <property type="entry name" value="DUF1349"/>
    <property type="match status" value="1"/>
</dbReference>
<evidence type="ECO:0000313" key="1">
    <source>
        <dbReference type="EMBL" id="HIY61036.1"/>
    </source>
</evidence>
<dbReference type="InterPro" id="IPR009784">
    <property type="entry name" value="DUF1349"/>
</dbReference>
<dbReference type="PANTHER" id="PTHR35332:SF2">
    <property type="entry name" value="REGULATION OF ENOLASE PROTEIN 1"/>
    <property type="match status" value="1"/>
</dbReference>
<dbReference type="SUPFAM" id="SSF49899">
    <property type="entry name" value="Concanavalin A-like lectins/glucanases"/>
    <property type="match status" value="1"/>
</dbReference>
<dbReference type="InterPro" id="IPR013320">
    <property type="entry name" value="ConA-like_dom_sf"/>
</dbReference>
<gene>
    <name evidence="1" type="ORF">H9831_10240</name>
</gene>
<reference evidence="1" key="1">
    <citation type="journal article" date="2021" name="PeerJ">
        <title>Extensive microbial diversity within the chicken gut microbiome revealed by metagenomics and culture.</title>
        <authorList>
            <person name="Gilroy R."/>
            <person name="Ravi A."/>
            <person name="Getino M."/>
            <person name="Pursley I."/>
            <person name="Horton D.L."/>
            <person name="Alikhan N.F."/>
            <person name="Baker D."/>
            <person name="Gharbi K."/>
            <person name="Hall N."/>
            <person name="Watson M."/>
            <person name="Adriaenssens E.M."/>
            <person name="Foster-Nyarko E."/>
            <person name="Jarju S."/>
            <person name="Secka A."/>
            <person name="Antonio M."/>
            <person name="Oren A."/>
            <person name="Chaudhuri R.R."/>
            <person name="La Ragione R."/>
            <person name="Hildebrand F."/>
            <person name="Pallen M.J."/>
        </authorList>
    </citation>
    <scope>NUCLEOTIDE SEQUENCE</scope>
    <source>
        <strain evidence="1">ChiSxjej3B15-24422</strain>
    </source>
</reference>
<organism evidence="1 2">
    <name type="scientific">Candidatus Eisenbergiella pullistercoris</name>
    <dbReference type="NCBI Taxonomy" id="2838555"/>
    <lineage>
        <taxon>Bacteria</taxon>
        <taxon>Bacillati</taxon>
        <taxon>Bacillota</taxon>
        <taxon>Clostridia</taxon>
        <taxon>Lachnospirales</taxon>
        <taxon>Lachnospiraceae</taxon>
        <taxon>Eisenbergiella</taxon>
    </lineage>
</organism>
<proteinExistence type="predicted"/>
<evidence type="ECO:0000313" key="2">
    <source>
        <dbReference type="Proteomes" id="UP000824007"/>
    </source>
</evidence>
<dbReference type="Gene3D" id="2.60.120.200">
    <property type="match status" value="1"/>
</dbReference>
<reference evidence="1" key="2">
    <citation type="submission" date="2021-04" db="EMBL/GenBank/DDBJ databases">
        <authorList>
            <person name="Gilroy R."/>
        </authorList>
    </citation>
    <scope>NUCLEOTIDE SEQUENCE</scope>
    <source>
        <strain evidence="1">ChiSxjej3B15-24422</strain>
    </source>
</reference>
<sequence length="195" mass="22042">MKFQWINESTVTREGDRITIFAPAKTDFFRGAINECEDGFLPEVLSNAPFYYTEMEGDFVLRVKVSHAFKNVYDSASIMVMKDLECWAKACFEYTDFGTHAAVSVVTKGDSDDANGCNLEGNTAWLQMCRVGNDFAFHYSADGEHFYMMRYFHLPVDPVVKVGLLAQAPTGDGGDRVYEHLTIERKTVKNIRMGI</sequence>
<dbReference type="PANTHER" id="PTHR35332">
    <property type="entry name" value="REGULATION OF ENOLASE PROTEIN 1"/>
    <property type="match status" value="1"/>
</dbReference>
<name>A0A9D1YQM4_9FIRM</name>
<dbReference type="AlphaFoldDB" id="A0A9D1YQM4"/>